<dbReference type="RefSeq" id="XP_015257045.1">
    <property type="nucleotide sequence ID" value="XM_015401559.1"/>
</dbReference>
<dbReference type="CDD" id="cd00148">
    <property type="entry name" value="PROF"/>
    <property type="match status" value="1"/>
</dbReference>
<dbReference type="GeneID" id="107102310"/>
<dbReference type="InterPro" id="IPR005455">
    <property type="entry name" value="PFN_euk"/>
</dbReference>
<reference evidence="3" key="1">
    <citation type="submission" date="2025-08" db="UniProtKB">
        <authorList>
            <consortium name="Ensembl"/>
        </authorList>
    </citation>
    <scope>IDENTIFICATION</scope>
</reference>
<reference evidence="3" key="2">
    <citation type="submission" date="2025-09" db="UniProtKB">
        <authorList>
            <consortium name="Ensembl"/>
        </authorList>
    </citation>
    <scope>IDENTIFICATION</scope>
</reference>
<dbReference type="AlphaFoldDB" id="A0A3Q2E9M8"/>
<proteinExistence type="inferred from homology"/>
<keyword evidence="4" id="KW-1185">Reference proteome</keyword>
<evidence type="ECO:0000313" key="4">
    <source>
        <dbReference type="Proteomes" id="UP000265020"/>
    </source>
</evidence>
<dbReference type="Ensembl" id="ENSCVAT00000020173.1">
    <property type="protein sequence ID" value="ENSCVAP00000028314.1"/>
    <property type="gene ID" value="ENSCVAG00000015259.1"/>
</dbReference>
<dbReference type="InterPro" id="IPR036140">
    <property type="entry name" value="PFN_sf"/>
</dbReference>
<dbReference type="Proteomes" id="UP000265020">
    <property type="component" value="Unassembled WGS sequence"/>
</dbReference>
<dbReference type="GO" id="GO:0032233">
    <property type="term" value="P:positive regulation of actin filament bundle assembly"/>
    <property type="evidence" value="ECO:0007669"/>
    <property type="project" value="TreeGrafter"/>
</dbReference>
<organism evidence="3 4">
    <name type="scientific">Cyprinodon variegatus</name>
    <name type="common">Sheepshead minnow</name>
    <dbReference type="NCBI Taxonomy" id="28743"/>
    <lineage>
        <taxon>Eukaryota</taxon>
        <taxon>Metazoa</taxon>
        <taxon>Chordata</taxon>
        <taxon>Craniata</taxon>
        <taxon>Vertebrata</taxon>
        <taxon>Euteleostomi</taxon>
        <taxon>Actinopterygii</taxon>
        <taxon>Neopterygii</taxon>
        <taxon>Teleostei</taxon>
        <taxon>Neoteleostei</taxon>
        <taxon>Acanthomorphata</taxon>
        <taxon>Ovalentaria</taxon>
        <taxon>Atherinomorphae</taxon>
        <taxon>Cyprinodontiformes</taxon>
        <taxon>Cyprinodontidae</taxon>
        <taxon>Cyprinodon</taxon>
    </lineage>
</organism>
<dbReference type="GeneTree" id="ENSGT00940000153664"/>
<evidence type="ECO:0000313" key="3">
    <source>
        <dbReference type="Ensembl" id="ENSCVAP00000028314.1"/>
    </source>
</evidence>
<accession>A0A3Q2E9M8</accession>
<sequence length="144" mass="15234">MSWNSYIDMLKTPDQSGVVPVAEAAICGIASGQESVWASTPGLAKTITTEEIKKLGSSDRSSFAQNGVYIGGTRCRLIRDQMDMDPVYALDLKTAADAEGNTFNVCVGKSVTAIVIVKGTKDASGGQLSSKAFSVVSYLRKSNM</sequence>
<dbReference type="OMA" id="VEQAAIC"/>
<protein>
    <recommendedName>
        <fullName evidence="2">Profilin</fullName>
    </recommendedName>
</protein>
<dbReference type="SUPFAM" id="SSF55770">
    <property type="entry name" value="Profilin (actin-binding protein)"/>
    <property type="match status" value="1"/>
</dbReference>
<dbReference type="OrthoDB" id="421374at2759"/>
<name>A0A3Q2E9M8_CYPVA</name>
<dbReference type="InterPro" id="IPR027310">
    <property type="entry name" value="Profilin_CS"/>
</dbReference>
<dbReference type="PANTHER" id="PTHR13936:SF17">
    <property type="entry name" value="PROFILIN"/>
    <property type="match status" value="1"/>
</dbReference>
<dbReference type="SMART" id="SM00392">
    <property type="entry name" value="PROF"/>
    <property type="match status" value="1"/>
</dbReference>
<dbReference type="STRING" id="28743.ENSCVAP00000028314"/>
<evidence type="ECO:0000256" key="1">
    <source>
        <dbReference type="ARBA" id="ARBA00010058"/>
    </source>
</evidence>
<dbReference type="GO" id="GO:0003779">
    <property type="term" value="F:actin binding"/>
    <property type="evidence" value="ECO:0007669"/>
    <property type="project" value="UniProtKB-KW"/>
</dbReference>
<dbReference type="Pfam" id="PF00235">
    <property type="entry name" value="Profilin"/>
    <property type="match status" value="1"/>
</dbReference>
<dbReference type="Gene3D" id="3.30.450.30">
    <property type="entry name" value="Dynein light chain 2a, cytoplasmic"/>
    <property type="match status" value="1"/>
</dbReference>
<dbReference type="GO" id="GO:0005737">
    <property type="term" value="C:cytoplasm"/>
    <property type="evidence" value="ECO:0007669"/>
    <property type="project" value="TreeGrafter"/>
</dbReference>
<keyword evidence="2" id="KW-0009">Actin-binding</keyword>
<dbReference type="PANTHER" id="PTHR13936">
    <property type="entry name" value="PROFILIN"/>
    <property type="match status" value="1"/>
</dbReference>
<dbReference type="KEGG" id="cvg:107102310"/>
<dbReference type="GO" id="GO:0030833">
    <property type="term" value="P:regulation of actin filament polymerization"/>
    <property type="evidence" value="ECO:0007669"/>
    <property type="project" value="TreeGrafter"/>
</dbReference>
<comment type="similarity">
    <text evidence="1 2">Belongs to the profilin family.</text>
</comment>
<evidence type="ECO:0000256" key="2">
    <source>
        <dbReference type="RuleBase" id="RU003909"/>
    </source>
</evidence>
<dbReference type="PROSITE" id="PS00414">
    <property type="entry name" value="PROFILIN"/>
    <property type="match status" value="1"/>
</dbReference>
<dbReference type="InterPro" id="IPR048278">
    <property type="entry name" value="PFN"/>
</dbReference>